<dbReference type="Proteomes" id="UP000824540">
    <property type="component" value="Unassembled WGS sequence"/>
</dbReference>
<protein>
    <submittedName>
        <fullName evidence="2">Uncharacterized protein</fullName>
    </submittedName>
</protein>
<keyword evidence="3" id="KW-1185">Reference proteome</keyword>
<sequence length="298" mass="32838">MERDRGKEEGKEEEKKGRRGSEESKAESMRDGKRGELRQREREKGRGVQEREGGMERQGKRDGGREESGGVGSSSNTNLNSSSPSSQPGAAPISPESRRDGGVVTTPFFFSILQTRTLPGGEAQPQTGSPTAQLKDRKLGVKEERQERHSFSSSVLHVSACVCASETLDYFSHSLDKPAAQRETPGEENTAQTKLQLRDTPRGEKNTAETYSQHRDREAETEKLSFPQDHQKLLCHPSPRLTTCHTGEFHPVLLLSSILLLFLSHSITPSLSPSKSVTKHSEPWCLHIVLGSGLAQTV</sequence>
<feature type="compositionally biased region" description="Basic and acidic residues" evidence="1">
    <location>
        <begin position="1"/>
        <end position="68"/>
    </location>
</feature>
<dbReference type="AlphaFoldDB" id="A0A8T2MLB7"/>
<feature type="compositionally biased region" description="Basic and acidic residues" evidence="1">
    <location>
        <begin position="196"/>
        <end position="223"/>
    </location>
</feature>
<evidence type="ECO:0000313" key="3">
    <source>
        <dbReference type="Proteomes" id="UP000824540"/>
    </source>
</evidence>
<reference evidence="2" key="1">
    <citation type="thesis" date="2021" institute="BYU ScholarsArchive" country="Provo, UT, USA">
        <title>Applications of and Algorithms for Genome Assembly and Genomic Analyses with an Emphasis on Marine Teleosts.</title>
        <authorList>
            <person name="Pickett B.D."/>
        </authorList>
    </citation>
    <scope>NUCLEOTIDE SEQUENCE</scope>
    <source>
        <strain evidence="2">HI-2016</strain>
    </source>
</reference>
<feature type="region of interest" description="Disordered" evidence="1">
    <location>
        <begin position="178"/>
        <end position="225"/>
    </location>
</feature>
<evidence type="ECO:0000256" key="1">
    <source>
        <dbReference type="SAM" id="MobiDB-lite"/>
    </source>
</evidence>
<feature type="compositionally biased region" description="Basic and acidic residues" evidence="1">
    <location>
        <begin position="134"/>
        <end position="147"/>
    </location>
</feature>
<feature type="region of interest" description="Disordered" evidence="1">
    <location>
        <begin position="1"/>
        <end position="147"/>
    </location>
</feature>
<comment type="caution">
    <text evidence="2">The sequence shown here is derived from an EMBL/GenBank/DDBJ whole genome shotgun (WGS) entry which is preliminary data.</text>
</comment>
<evidence type="ECO:0000313" key="2">
    <source>
        <dbReference type="EMBL" id="KAG9328386.1"/>
    </source>
</evidence>
<proteinExistence type="predicted"/>
<feature type="compositionally biased region" description="Low complexity" evidence="1">
    <location>
        <begin position="73"/>
        <end position="95"/>
    </location>
</feature>
<gene>
    <name evidence="2" type="ORF">JZ751_014398</name>
</gene>
<accession>A0A8T2MLB7</accession>
<name>A0A8T2MLB7_9TELE</name>
<dbReference type="EMBL" id="JAFBMS010002303">
    <property type="protein sequence ID" value="KAG9328386.1"/>
    <property type="molecule type" value="Genomic_DNA"/>
</dbReference>
<organism evidence="2 3">
    <name type="scientific">Albula glossodonta</name>
    <name type="common">roundjaw bonefish</name>
    <dbReference type="NCBI Taxonomy" id="121402"/>
    <lineage>
        <taxon>Eukaryota</taxon>
        <taxon>Metazoa</taxon>
        <taxon>Chordata</taxon>
        <taxon>Craniata</taxon>
        <taxon>Vertebrata</taxon>
        <taxon>Euteleostomi</taxon>
        <taxon>Actinopterygii</taxon>
        <taxon>Neopterygii</taxon>
        <taxon>Teleostei</taxon>
        <taxon>Albuliformes</taxon>
        <taxon>Albulidae</taxon>
        <taxon>Albula</taxon>
    </lineage>
</organism>